<feature type="chain" id="PRO_5017248267" description="Circadian clock-controlled protein" evidence="1">
    <location>
        <begin position="31"/>
        <end position="262"/>
    </location>
</feature>
<proteinExistence type="predicted"/>
<protein>
    <recommendedName>
        <fullName evidence="4">Circadian clock-controlled protein</fullName>
    </recommendedName>
</protein>
<sequence length="262" mass="29412">MSQRSFSNCNSCCGLLAVILVVLCGSLVHAVNENNTDADLQRLLGPCHMQSSDFDKCILQALNDLKMYYKTGIPAYHVKPFEPHHSDYVELRRGFAVQGIGNFYLVLRNVFDRGWSNSKVTRFQSHLDEQRITFSQHFPEKTLEGQYSFTASVLGTQIQRQGSWNLTLRDYSQTTDIVRVGGPGSLLKVHVEIDHIGGLEIHAGNLLGPSINPLADTIVNGLWQLGLPFLKPMLNELVSTAFTDIFNESFRYFPLSKFLSAK</sequence>
<dbReference type="PANTHER" id="PTHR11008">
    <property type="entry name" value="PROTEIN TAKEOUT-LIKE PROTEIN"/>
    <property type="match status" value="1"/>
</dbReference>
<dbReference type="PANTHER" id="PTHR11008:SF15">
    <property type="entry name" value="CIRCADIAN CLOCK-CONTROLLED PROTEIN"/>
    <property type="match status" value="1"/>
</dbReference>
<accession>A0A3B0JNT9</accession>
<dbReference type="EMBL" id="OUUW01000008">
    <property type="protein sequence ID" value="SPP83897.1"/>
    <property type="molecule type" value="Genomic_DNA"/>
</dbReference>
<dbReference type="AlphaFoldDB" id="A0A3B0JNT9"/>
<feature type="signal peptide" evidence="1">
    <location>
        <begin position="1"/>
        <end position="30"/>
    </location>
</feature>
<dbReference type="OMA" id="HIKPFEP"/>
<dbReference type="Proteomes" id="UP000268350">
    <property type="component" value="Unassembled WGS sequence"/>
</dbReference>
<dbReference type="GO" id="GO:0005615">
    <property type="term" value="C:extracellular space"/>
    <property type="evidence" value="ECO:0007669"/>
    <property type="project" value="TreeGrafter"/>
</dbReference>
<evidence type="ECO:0000313" key="2">
    <source>
        <dbReference type="EMBL" id="SPP83897.1"/>
    </source>
</evidence>
<keyword evidence="1" id="KW-0732">Signal</keyword>
<dbReference type="Pfam" id="PF06585">
    <property type="entry name" value="JHBP"/>
    <property type="match status" value="1"/>
</dbReference>
<dbReference type="SMART" id="SM00700">
    <property type="entry name" value="JHBP"/>
    <property type="match status" value="1"/>
</dbReference>
<dbReference type="OrthoDB" id="8183816at2759"/>
<evidence type="ECO:0000313" key="3">
    <source>
        <dbReference type="Proteomes" id="UP000268350"/>
    </source>
</evidence>
<gene>
    <name evidence="2" type="ORF">DGUA_6G016386</name>
</gene>
<name>A0A3B0JNT9_DROGU</name>
<dbReference type="InterPro" id="IPR038606">
    <property type="entry name" value="To_sf"/>
</dbReference>
<keyword evidence="3" id="KW-1185">Reference proteome</keyword>
<dbReference type="Gene3D" id="3.15.10.30">
    <property type="entry name" value="Haemolymph juvenile hormone binding protein"/>
    <property type="match status" value="1"/>
</dbReference>
<reference evidence="3" key="1">
    <citation type="submission" date="2018-01" db="EMBL/GenBank/DDBJ databases">
        <authorList>
            <person name="Alioto T."/>
            <person name="Alioto T."/>
        </authorList>
    </citation>
    <scope>NUCLEOTIDE SEQUENCE [LARGE SCALE GENOMIC DNA]</scope>
</reference>
<evidence type="ECO:0008006" key="4">
    <source>
        <dbReference type="Google" id="ProtNLM"/>
    </source>
</evidence>
<evidence type="ECO:0000256" key="1">
    <source>
        <dbReference type="SAM" id="SignalP"/>
    </source>
</evidence>
<dbReference type="InterPro" id="IPR010562">
    <property type="entry name" value="Haemolymph_juvenile_hormone-bd"/>
</dbReference>
<organism evidence="2 3">
    <name type="scientific">Drosophila guanche</name>
    <name type="common">Fruit fly</name>
    <dbReference type="NCBI Taxonomy" id="7266"/>
    <lineage>
        <taxon>Eukaryota</taxon>
        <taxon>Metazoa</taxon>
        <taxon>Ecdysozoa</taxon>
        <taxon>Arthropoda</taxon>
        <taxon>Hexapoda</taxon>
        <taxon>Insecta</taxon>
        <taxon>Pterygota</taxon>
        <taxon>Neoptera</taxon>
        <taxon>Endopterygota</taxon>
        <taxon>Diptera</taxon>
        <taxon>Brachycera</taxon>
        <taxon>Muscomorpha</taxon>
        <taxon>Ephydroidea</taxon>
        <taxon>Drosophilidae</taxon>
        <taxon>Drosophila</taxon>
        <taxon>Sophophora</taxon>
    </lineage>
</organism>